<dbReference type="GO" id="GO:0046403">
    <property type="term" value="F:polynucleotide 3'-phosphatase activity"/>
    <property type="evidence" value="ECO:0007669"/>
    <property type="project" value="TreeGrafter"/>
</dbReference>
<feature type="non-terminal residue" evidence="1">
    <location>
        <position position="481"/>
    </location>
</feature>
<dbReference type="PANTHER" id="PTHR12083">
    <property type="entry name" value="BIFUNCTIONAL POLYNUCLEOTIDE PHOSPHATASE/KINASE"/>
    <property type="match status" value="1"/>
</dbReference>
<dbReference type="InterPro" id="IPR027417">
    <property type="entry name" value="P-loop_NTPase"/>
</dbReference>
<evidence type="ECO:0000313" key="1">
    <source>
        <dbReference type="EMBL" id="KAJ5583948.1"/>
    </source>
</evidence>
<protein>
    <recommendedName>
        <fullName evidence="3">Polynucleotide kinase 3'-phosphatase</fullName>
    </recommendedName>
</protein>
<dbReference type="EMBL" id="JAQJAC010000005">
    <property type="protein sequence ID" value="KAJ5583948.1"/>
    <property type="molecule type" value="Genomic_DNA"/>
</dbReference>
<dbReference type="AlphaFoldDB" id="A0AAD6GT12"/>
<dbReference type="SUPFAM" id="SSF52540">
    <property type="entry name" value="P-loop containing nucleoside triphosphate hydrolases"/>
    <property type="match status" value="1"/>
</dbReference>
<keyword evidence="2" id="KW-1185">Reference proteome</keyword>
<dbReference type="InterPro" id="IPR013954">
    <property type="entry name" value="PNK3P"/>
</dbReference>
<dbReference type="NCBIfam" id="TIGR01664">
    <property type="entry name" value="DNA-3'-Pase"/>
    <property type="match status" value="1"/>
</dbReference>
<dbReference type="CDD" id="cd01625">
    <property type="entry name" value="HAD_PNP"/>
    <property type="match status" value="1"/>
</dbReference>
<dbReference type="Gene3D" id="3.40.50.1000">
    <property type="entry name" value="HAD superfamily/HAD-like"/>
    <property type="match status" value="1"/>
</dbReference>
<dbReference type="Pfam" id="PF08645">
    <property type="entry name" value="PNK3P"/>
    <property type="match status" value="1"/>
</dbReference>
<sequence>RRRIFLENHTKINHTNNHTIHRSKAKNLNNLQNVFSQPDPQNGRGGMKRTASPLGQSLHLHFGEELNQQTVLVIWSDGTNLPAEKSVASFFTPTSQKKPEPITWRVLEAGLVIGKYLPEKSSTLPSKNRKIAAFDLDSTFIKTASGNVFPKSATDWKWWDTTVPGKVKELSSDGFQIVLFSNQKKVSLKKEKAGDSKSLSNFKEKLTAIMTQLDLPMSVYAATGDTEYRKPRPGMWKEFSEDFDLDVVGVDLAKSVYVGDAAGRPGDHSATDRGFAVNVGIPFKTPEEYFLGRDPEPVSGLFDPKDFLEVEPESPFERKHLIELVLFCGSPGSGKSSYFWKNLQPLGYERVNQDILKSRPKCLKVAKEFLEAKKSVVVDNTNADPETRKYWTDLAKELSIPIRLIHFLSSPELCKHNAAVRAANKTLNPESRTSLPGIAFGDFKRRYREPTLEEGFEDIHPVPFRFVGDEAAKEIWSQYWV</sequence>
<comment type="caution">
    <text evidence="1">The sequence shown here is derived from an EMBL/GenBank/DDBJ whole genome shotgun (WGS) entry which is preliminary data.</text>
</comment>
<dbReference type="Pfam" id="PF13671">
    <property type="entry name" value="AAA_33"/>
    <property type="match status" value="1"/>
</dbReference>
<reference evidence="1 2" key="1">
    <citation type="journal article" date="2023" name="IMA Fungus">
        <title>Comparative genomic study of the Penicillium genus elucidates a diverse pangenome and 15 lateral gene transfer events.</title>
        <authorList>
            <person name="Petersen C."/>
            <person name="Sorensen T."/>
            <person name="Nielsen M.R."/>
            <person name="Sondergaard T.E."/>
            <person name="Sorensen J.L."/>
            <person name="Fitzpatrick D.A."/>
            <person name="Frisvad J.C."/>
            <person name="Nielsen K.L."/>
        </authorList>
    </citation>
    <scope>NUCLEOTIDE SEQUENCE [LARGE SCALE GENOMIC DNA]</scope>
    <source>
        <strain evidence="1 2">IBT 29057</strain>
    </source>
</reference>
<evidence type="ECO:0000313" key="2">
    <source>
        <dbReference type="Proteomes" id="UP001216150"/>
    </source>
</evidence>
<dbReference type="Proteomes" id="UP001216150">
    <property type="component" value="Unassembled WGS sequence"/>
</dbReference>
<dbReference type="FunFam" id="3.40.50.300:FF:002548">
    <property type="entry name" value="DNA kinase/phosphatase Pnk1"/>
    <property type="match status" value="1"/>
</dbReference>
<proteinExistence type="predicted"/>
<dbReference type="GO" id="GO:0003690">
    <property type="term" value="F:double-stranded DNA binding"/>
    <property type="evidence" value="ECO:0007669"/>
    <property type="project" value="TreeGrafter"/>
</dbReference>
<dbReference type="InterPro" id="IPR036412">
    <property type="entry name" value="HAD-like_sf"/>
</dbReference>
<dbReference type="InterPro" id="IPR006549">
    <property type="entry name" value="HAD-SF_hydro_IIIA"/>
</dbReference>
<dbReference type="InterPro" id="IPR006551">
    <property type="entry name" value="Polynucleotide_phosphatase"/>
</dbReference>
<dbReference type="GO" id="GO:0006281">
    <property type="term" value="P:DNA repair"/>
    <property type="evidence" value="ECO:0007669"/>
    <property type="project" value="TreeGrafter"/>
</dbReference>
<dbReference type="Gene3D" id="3.40.50.300">
    <property type="entry name" value="P-loop containing nucleotide triphosphate hydrolases"/>
    <property type="match status" value="1"/>
</dbReference>
<organism evidence="1 2">
    <name type="scientific">Penicillium hetheringtonii</name>
    <dbReference type="NCBI Taxonomy" id="911720"/>
    <lineage>
        <taxon>Eukaryota</taxon>
        <taxon>Fungi</taxon>
        <taxon>Dikarya</taxon>
        <taxon>Ascomycota</taxon>
        <taxon>Pezizomycotina</taxon>
        <taxon>Eurotiomycetes</taxon>
        <taxon>Eurotiomycetidae</taxon>
        <taxon>Eurotiales</taxon>
        <taxon>Aspergillaceae</taxon>
        <taxon>Penicillium</taxon>
    </lineage>
</organism>
<accession>A0AAD6GT12</accession>
<dbReference type="SUPFAM" id="SSF56784">
    <property type="entry name" value="HAD-like"/>
    <property type="match status" value="1"/>
</dbReference>
<gene>
    <name evidence="1" type="ORF">N7450_006612</name>
</gene>
<dbReference type="InterPro" id="IPR023214">
    <property type="entry name" value="HAD_sf"/>
</dbReference>
<dbReference type="GO" id="GO:0046404">
    <property type="term" value="F:ATP-dependent polydeoxyribonucleotide 5'-hydroxyl-kinase activity"/>
    <property type="evidence" value="ECO:0007669"/>
    <property type="project" value="TreeGrafter"/>
</dbReference>
<evidence type="ECO:0008006" key="3">
    <source>
        <dbReference type="Google" id="ProtNLM"/>
    </source>
</evidence>
<dbReference type="NCBIfam" id="TIGR01662">
    <property type="entry name" value="HAD-SF-IIIA"/>
    <property type="match status" value="1"/>
</dbReference>
<name>A0AAD6GT12_9EURO</name>
<dbReference type="PANTHER" id="PTHR12083:SF9">
    <property type="entry name" value="BIFUNCTIONAL POLYNUCLEOTIDE PHOSPHATASE_KINASE"/>
    <property type="match status" value="1"/>
</dbReference>